<feature type="compositionally biased region" description="Low complexity" evidence="4">
    <location>
        <begin position="726"/>
        <end position="739"/>
    </location>
</feature>
<feature type="region of interest" description="Disordered" evidence="4">
    <location>
        <begin position="820"/>
        <end position="918"/>
    </location>
</feature>
<keyword evidence="2 3" id="KW-0103">Bromodomain</keyword>
<feature type="compositionally biased region" description="Basic residues" evidence="4">
    <location>
        <begin position="820"/>
        <end position="834"/>
    </location>
</feature>
<feature type="compositionally biased region" description="Polar residues" evidence="4">
    <location>
        <begin position="380"/>
        <end position="391"/>
    </location>
</feature>
<organism evidence="7 8">
    <name type="scientific">Priapulus caudatus</name>
    <name type="common">Priapulid worm</name>
    <dbReference type="NCBI Taxonomy" id="37621"/>
    <lineage>
        <taxon>Eukaryota</taxon>
        <taxon>Metazoa</taxon>
        <taxon>Ecdysozoa</taxon>
        <taxon>Scalidophora</taxon>
        <taxon>Priapulida</taxon>
        <taxon>Priapulimorpha</taxon>
        <taxon>Priapulimorphida</taxon>
        <taxon>Priapulidae</taxon>
        <taxon>Priapulus</taxon>
    </lineage>
</organism>
<dbReference type="InterPro" id="IPR036427">
    <property type="entry name" value="Bromodomain-like_sf"/>
</dbReference>
<protein>
    <submittedName>
        <fullName evidence="8">Bromodomain-containing protein 3-like isoform X1</fullName>
    </submittedName>
</protein>
<dbReference type="PANTHER" id="PTHR22880">
    <property type="entry name" value="FALZ-RELATED BROMODOMAIN-CONTAINING PROTEINS"/>
    <property type="match status" value="1"/>
</dbReference>
<dbReference type="Proteomes" id="UP000695022">
    <property type="component" value="Unplaced"/>
</dbReference>
<dbReference type="RefSeq" id="XP_014672373.1">
    <property type="nucleotide sequence ID" value="XM_014816887.1"/>
</dbReference>
<evidence type="ECO:0000259" key="5">
    <source>
        <dbReference type="PROSITE" id="PS50014"/>
    </source>
</evidence>
<feature type="compositionally biased region" description="Basic and acidic residues" evidence="4">
    <location>
        <begin position="49"/>
        <end position="59"/>
    </location>
</feature>
<proteinExistence type="predicted"/>
<evidence type="ECO:0000313" key="8">
    <source>
        <dbReference type="RefSeq" id="XP_014672373.1"/>
    </source>
</evidence>
<dbReference type="PROSITE" id="PS51525">
    <property type="entry name" value="NET"/>
    <property type="match status" value="1"/>
</dbReference>
<dbReference type="InterPro" id="IPR018359">
    <property type="entry name" value="Bromodomain_CS"/>
</dbReference>
<keyword evidence="1" id="KW-0677">Repeat</keyword>
<dbReference type="PROSITE" id="PS00633">
    <property type="entry name" value="BROMODOMAIN_1"/>
    <property type="match status" value="2"/>
</dbReference>
<feature type="compositionally biased region" description="Basic and acidic residues" evidence="4">
    <location>
        <begin position="408"/>
        <end position="428"/>
    </location>
</feature>
<feature type="compositionally biased region" description="Basic and acidic residues" evidence="4">
    <location>
        <begin position="66"/>
        <end position="79"/>
    </location>
</feature>
<dbReference type="InterPro" id="IPR001487">
    <property type="entry name" value="Bromodomain"/>
</dbReference>
<evidence type="ECO:0000259" key="6">
    <source>
        <dbReference type="PROSITE" id="PS51525"/>
    </source>
</evidence>
<dbReference type="Pfam" id="PF17035">
    <property type="entry name" value="BET"/>
    <property type="match status" value="1"/>
</dbReference>
<accession>A0ABM1EJK2</accession>
<feature type="domain" description="NET" evidence="6">
    <location>
        <begin position="745"/>
        <end position="827"/>
    </location>
</feature>
<dbReference type="CDD" id="cd05498">
    <property type="entry name" value="Bromo_Brdt_II_like"/>
    <property type="match status" value="1"/>
</dbReference>
<feature type="region of interest" description="Disordered" evidence="4">
    <location>
        <begin position="232"/>
        <end position="298"/>
    </location>
</feature>
<dbReference type="SUPFAM" id="SSF47370">
    <property type="entry name" value="Bromodomain"/>
    <property type="match status" value="2"/>
</dbReference>
<feature type="compositionally biased region" description="Basic and acidic residues" evidence="4">
    <location>
        <begin position="835"/>
        <end position="853"/>
    </location>
</feature>
<dbReference type="Gene3D" id="1.20.1270.220">
    <property type="match status" value="1"/>
</dbReference>
<sequence length="918" mass="100204">MFEGNPPKIMDTTDHPAVQGYQQSAQNTSVGVTSSGESGGPAPAKPVKVKVEELVKDGNDMAPRAPVKEETKEKNHVDQEEREDEDEESGENNTTLEEVEQTSSGVVQPPVVRTGLRKGRRTNQLDYLLKVVMKACWKHQFAWPFHVPVDAVKLILQDYHKIIKNAMDLGTIKKRLENYYYYTAQECIQDFNTMFTNCYVYNKPGEDVVLMAQAVEKLFLTKVAQMPSEEAELPIPVKGGKKKKGRPPGRPVAVTSTSSSVAPAAQQLPVPNNVSSTTTTQALRSPPPPQPPPAPPVKVAVAPTRAEAQVRAGAQLRTESQIAVTSSPPPTSTVTTVRQAVTPAPVVTTALPRAAPIPVPNKVLVSPTKPKRAVKRKPDTTTPTTAPSLDPSSVYDFDAGPTPSKIGTRRESGRPIKKPSRDLPDELVSRAQGTRTRNKDGRKSPVLLQPQHSVKSKKGKMSEQMKHCSNILKELTAKKHAAYAWPFYKPVDAEALGLHDYFDIIKCPMDLSTIKSKIDNRQYRNAAEFAANVRVIFTNCYKYNPPDHDVVGMARKLQEVFEVKYAKMPDEPTPSMDEEAEGGGSSSGSSSSSEEEDSEDEREKRLQQLQAQVHKLKAVHEQLAQLSAQKSSKKDKKKKKHKHKEKKDKEEKPKAEELSKPATEPPAAPVRTPIYAPRPPGAAPAKPPPSTTVGKPAKPKPAATLTSGTKAQTPKAGPGQKRKAGKSAGKGAASKASKALLPPFDSDEEDNAKPMTYDEKRQLSLDINKLPGDKLGKVVHIIQSREPSLRDSNPDEIEIDFETLKPSTLRELEMYVATVLKKKPRKPYTRRTPGKSKEDFQKEKKQELEKRLQEVGGQLAPGKKQKSKELEGSSGQKNSTGATNAAGKRLSDSSSSSSDSDSSSSSSSSSSSDTSDSE</sequence>
<dbReference type="PRINTS" id="PR00503">
    <property type="entry name" value="BROMODOMAIN"/>
</dbReference>
<dbReference type="SMART" id="SM00297">
    <property type="entry name" value="BROMO"/>
    <property type="match status" value="2"/>
</dbReference>
<dbReference type="CDD" id="cd05497">
    <property type="entry name" value="Bromo_Brdt_I_like"/>
    <property type="match status" value="1"/>
</dbReference>
<dbReference type="InterPro" id="IPR043508">
    <property type="entry name" value="Bromo_Brdt_I"/>
</dbReference>
<evidence type="ECO:0000256" key="1">
    <source>
        <dbReference type="ARBA" id="ARBA00022737"/>
    </source>
</evidence>
<feature type="compositionally biased region" description="Pro residues" evidence="4">
    <location>
        <begin position="285"/>
        <end position="296"/>
    </location>
</feature>
<feature type="compositionally biased region" description="Acidic residues" evidence="4">
    <location>
        <begin position="80"/>
        <end position="90"/>
    </location>
</feature>
<dbReference type="InterPro" id="IPR038336">
    <property type="entry name" value="NET_sf"/>
</dbReference>
<feature type="compositionally biased region" description="Low complexity" evidence="4">
    <location>
        <begin position="28"/>
        <end position="46"/>
    </location>
</feature>
<feature type="compositionally biased region" description="Polar residues" evidence="4">
    <location>
        <begin position="269"/>
        <end position="283"/>
    </location>
</feature>
<reference evidence="8" key="1">
    <citation type="submission" date="2025-08" db="UniProtKB">
        <authorList>
            <consortium name="RefSeq"/>
        </authorList>
    </citation>
    <scope>IDENTIFICATION</scope>
</reference>
<dbReference type="InterPro" id="IPR027353">
    <property type="entry name" value="NET_dom"/>
</dbReference>
<evidence type="ECO:0000256" key="3">
    <source>
        <dbReference type="PROSITE-ProRule" id="PRU00035"/>
    </source>
</evidence>
<dbReference type="Pfam" id="PF00439">
    <property type="entry name" value="Bromodomain"/>
    <property type="match status" value="2"/>
</dbReference>
<feature type="compositionally biased region" description="Basic residues" evidence="4">
    <location>
        <begin position="631"/>
        <end position="646"/>
    </location>
</feature>
<feature type="compositionally biased region" description="Pro residues" evidence="4">
    <location>
        <begin position="676"/>
        <end position="690"/>
    </location>
</feature>
<dbReference type="PANTHER" id="PTHR22880:SF225">
    <property type="entry name" value="BROMODOMAIN-CONTAINING PROTEIN BET-1-RELATED"/>
    <property type="match status" value="1"/>
</dbReference>
<name>A0ABM1EJK2_PRICU</name>
<feature type="domain" description="Bromo" evidence="5">
    <location>
        <begin position="137"/>
        <end position="209"/>
    </location>
</feature>
<dbReference type="GeneID" id="106812888"/>
<feature type="compositionally biased region" description="Polar residues" evidence="4">
    <location>
        <begin position="873"/>
        <end position="883"/>
    </location>
</feature>
<feature type="region of interest" description="Disordered" evidence="4">
    <location>
        <begin position="1"/>
        <end position="109"/>
    </location>
</feature>
<feature type="compositionally biased region" description="Low complexity" evidence="4">
    <location>
        <begin position="251"/>
        <end position="265"/>
    </location>
</feature>
<feature type="region of interest" description="Disordered" evidence="4">
    <location>
        <begin position="310"/>
        <end position="336"/>
    </location>
</feature>
<feature type="region of interest" description="Disordered" evidence="4">
    <location>
        <begin position="569"/>
        <end position="759"/>
    </location>
</feature>
<feature type="compositionally biased region" description="Low complexity" evidence="4">
    <location>
        <begin position="892"/>
        <end position="918"/>
    </location>
</feature>
<dbReference type="PROSITE" id="PS50014">
    <property type="entry name" value="BROMODOMAIN_2"/>
    <property type="match status" value="2"/>
</dbReference>
<dbReference type="InterPro" id="IPR050935">
    <property type="entry name" value="Bromo_chromatin_reader"/>
</dbReference>
<keyword evidence="7" id="KW-1185">Reference proteome</keyword>
<feature type="region of interest" description="Disordered" evidence="4">
    <location>
        <begin position="360"/>
        <end position="463"/>
    </location>
</feature>
<gene>
    <name evidence="8" type="primary">LOC106812888</name>
</gene>
<dbReference type="Gene3D" id="1.20.920.10">
    <property type="entry name" value="Bromodomain-like"/>
    <property type="match status" value="2"/>
</dbReference>
<evidence type="ECO:0000256" key="2">
    <source>
        <dbReference type="ARBA" id="ARBA00023117"/>
    </source>
</evidence>
<feature type="domain" description="Bromo" evidence="5">
    <location>
        <begin position="479"/>
        <end position="551"/>
    </location>
</feature>
<evidence type="ECO:0000256" key="4">
    <source>
        <dbReference type="SAM" id="MobiDB-lite"/>
    </source>
</evidence>
<feature type="compositionally biased region" description="Polar residues" evidence="4">
    <location>
        <begin position="92"/>
        <end position="106"/>
    </location>
</feature>
<feature type="compositionally biased region" description="Basic and acidic residues" evidence="4">
    <location>
        <begin position="647"/>
        <end position="659"/>
    </location>
</feature>
<evidence type="ECO:0000313" key="7">
    <source>
        <dbReference type="Proteomes" id="UP000695022"/>
    </source>
</evidence>
<dbReference type="InterPro" id="IPR043509">
    <property type="entry name" value="Bromo_Brdt_II"/>
</dbReference>